<evidence type="ECO:0000313" key="1">
    <source>
        <dbReference type="EMBL" id="AFM13621.1"/>
    </source>
</evidence>
<dbReference type="EMBL" id="CP002959">
    <property type="protein sequence ID" value="AFM13621.1"/>
    <property type="molecule type" value="Genomic_DNA"/>
</dbReference>
<protein>
    <submittedName>
        <fullName evidence="1">Uncharacterized protein</fullName>
    </submittedName>
</protein>
<accession>I4B8L4</accession>
<evidence type="ECO:0000313" key="2">
    <source>
        <dbReference type="Proteomes" id="UP000006048"/>
    </source>
</evidence>
<keyword evidence="2" id="KW-1185">Reference proteome</keyword>
<name>I4B8L4_TURPD</name>
<dbReference type="HOGENOM" id="CLU_1119776_0_0_12"/>
<organism evidence="1 2">
    <name type="scientific">Turneriella parva (strain ATCC BAA-1111 / DSM 21527 / NCTC 11395 / H)</name>
    <name type="common">Leptospira parva</name>
    <dbReference type="NCBI Taxonomy" id="869212"/>
    <lineage>
        <taxon>Bacteria</taxon>
        <taxon>Pseudomonadati</taxon>
        <taxon>Spirochaetota</taxon>
        <taxon>Spirochaetia</taxon>
        <taxon>Leptospirales</taxon>
        <taxon>Leptospiraceae</taxon>
        <taxon>Turneriella</taxon>
    </lineage>
</organism>
<sequence length="248" mass="28581">MRLFVRQRQRSALAGVSQGKRRDESSSLRFGGFCWTCFFRAVAYFLLETPRLLPDLRFLCNGVRARRSASVIEHEVNALLAGVSQGKPRGFCQTCKSPAVRLPSFVFSILIFTLTAFCAPSRDTVLSDVERNYRATGFLDTNTFQVRCPLGEGEIRLAECNALMIEALVEYKERYDREAFARRMHQDFLPFVKPEEATDADRQQWRTFFESLVVGKTRLVFENRAGEKYEGTFRLRLKDLIYRVQNAT</sequence>
<dbReference type="Proteomes" id="UP000006048">
    <property type="component" value="Chromosome"/>
</dbReference>
<reference evidence="1 2" key="1">
    <citation type="submission" date="2012-06" db="EMBL/GenBank/DDBJ databases">
        <title>The complete chromosome of genome of Turneriella parva DSM 21527.</title>
        <authorList>
            <consortium name="US DOE Joint Genome Institute (JGI-PGF)"/>
            <person name="Lucas S."/>
            <person name="Han J."/>
            <person name="Lapidus A."/>
            <person name="Bruce D."/>
            <person name="Goodwin L."/>
            <person name="Pitluck S."/>
            <person name="Peters L."/>
            <person name="Kyrpides N."/>
            <person name="Mavromatis K."/>
            <person name="Ivanova N."/>
            <person name="Mikhailova N."/>
            <person name="Chertkov O."/>
            <person name="Detter J.C."/>
            <person name="Tapia R."/>
            <person name="Han C."/>
            <person name="Land M."/>
            <person name="Hauser L."/>
            <person name="Markowitz V."/>
            <person name="Cheng J.-F."/>
            <person name="Hugenholtz P."/>
            <person name="Woyke T."/>
            <person name="Wu D."/>
            <person name="Gronow S."/>
            <person name="Wellnitz S."/>
            <person name="Brambilla E."/>
            <person name="Klenk H.-P."/>
            <person name="Eisen J.A."/>
        </authorList>
    </citation>
    <scope>NUCLEOTIDE SEQUENCE [LARGE SCALE GENOMIC DNA]</scope>
    <source>
        <strain evidence="2">ATCC BAA-1111 / DSM 21527 / NCTC 11395 / H</strain>
    </source>
</reference>
<dbReference type="KEGG" id="tpx:Turpa_2982"/>
<dbReference type="AlphaFoldDB" id="I4B8L4"/>
<dbReference type="STRING" id="869212.Turpa_2982"/>
<gene>
    <name evidence="1" type="ordered locus">Turpa_2982</name>
</gene>
<proteinExistence type="predicted"/>